<feature type="transmembrane region" description="Helical" evidence="1">
    <location>
        <begin position="61"/>
        <end position="81"/>
    </location>
</feature>
<dbReference type="PANTHER" id="PTHR34989">
    <property type="entry name" value="PROTEIN HDED"/>
    <property type="match status" value="1"/>
</dbReference>
<feature type="transmembrane region" description="Helical" evidence="1">
    <location>
        <begin position="87"/>
        <end position="107"/>
    </location>
</feature>
<feature type="transmembrane region" description="Helical" evidence="1">
    <location>
        <begin position="119"/>
        <end position="137"/>
    </location>
</feature>
<dbReference type="InterPro" id="IPR052712">
    <property type="entry name" value="Acid_resist_chaperone_HdeD"/>
</dbReference>
<dbReference type="InterPro" id="IPR005325">
    <property type="entry name" value="DUF308_memb"/>
</dbReference>
<gene>
    <name evidence="2" type="ORF">R5A26_08995</name>
</gene>
<feature type="transmembrane region" description="Helical" evidence="1">
    <location>
        <begin position="143"/>
        <end position="166"/>
    </location>
</feature>
<dbReference type="RefSeq" id="WP_317770772.1">
    <property type="nucleotide sequence ID" value="NZ_JAWMAJ010000021.1"/>
</dbReference>
<reference evidence="2 3" key="1">
    <citation type="submission" date="2023-10" db="EMBL/GenBank/DDBJ databases">
        <title>Characterization of rhizosphere-enriched actinobacteria from wheat plants lab-grown on chernevaya soil.</title>
        <authorList>
            <person name="Tikhonova E.N."/>
            <person name="Konopkin A."/>
            <person name="Kravchenko I.K."/>
        </authorList>
    </citation>
    <scope>NUCLEOTIDE SEQUENCE [LARGE SCALE GENOMIC DNA]</scope>
    <source>
        <strain evidence="2 3">RR29</strain>
    </source>
</reference>
<evidence type="ECO:0000256" key="1">
    <source>
        <dbReference type="SAM" id="Phobius"/>
    </source>
</evidence>
<dbReference type="PANTHER" id="PTHR34989:SF1">
    <property type="entry name" value="PROTEIN HDED"/>
    <property type="match status" value="1"/>
</dbReference>
<sequence>MFTSPNVLLWRGLLAVALGAVSVAWPGITINAFVILFAVYAFMTAATDSARAFAGDRVGPVIGRLLLAGLSLAGGVVALAWPGITALALTIWIAAWALTTGAMEIALAFQRDETAGERTLYFLTGAVSLVFAFSLFVRPDIGAVSLATVFGLFSLVYGVSAIFASFEERRRRHAASQHEPVRA</sequence>
<evidence type="ECO:0000313" key="3">
    <source>
        <dbReference type="Proteomes" id="UP001187346"/>
    </source>
</evidence>
<keyword evidence="3" id="KW-1185">Reference proteome</keyword>
<evidence type="ECO:0000313" key="2">
    <source>
        <dbReference type="EMBL" id="MDV7216088.1"/>
    </source>
</evidence>
<keyword evidence="1" id="KW-1133">Transmembrane helix</keyword>
<proteinExistence type="predicted"/>
<keyword evidence="1" id="KW-0472">Membrane</keyword>
<keyword evidence="1" id="KW-0812">Transmembrane</keyword>
<organism evidence="2 3">
    <name type="scientific">Streptomyces prunicolor</name>
    <dbReference type="NCBI Taxonomy" id="67348"/>
    <lineage>
        <taxon>Bacteria</taxon>
        <taxon>Bacillati</taxon>
        <taxon>Actinomycetota</taxon>
        <taxon>Actinomycetes</taxon>
        <taxon>Kitasatosporales</taxon>
        <taxon>Streptomycetaceae</taxon>
        <taxon>Streptomyces</taxon>
    </lineage>
</organism>
<accession>A0ABU4F676</accession>
<protein>
    <submittedName>
        <fullName evidence="2">DUF308 domain-containing protein</fullName>
    </submittedName>
</protein>
<name>A0ABU4F676_9ACTN</name>
<comment type="caution">
    <text evidence="2">The sequence shown here is derived from an EMBL/GenBank/DDBJ whole genome shotgun (WGS) entry which is preliminary data.</text>
</comment>
<dbReference type="Proteomes" id="UP001187346">
    <property type="component" value="Unassembled WGS sequence"/>
</dbReference>
<feature type="transmembrane region" description="Helical" evidence="1">
    <location>
        <begin position="12"/>
        <end position="40"/>
    </location>
</feature>
<dbReference type="Pfam" id="PF03729">
    <property type="entry name" value="DUF308"/>
    <property type="match status" value="1"/>
</dbReference>
<dbReference type="EMBL" id="JAWMAJ010000021">
    <property type="protein sequence ID" value="MDV7216088.1"/>
    <property type="molecule type" value="Genomic_DNA"/>
</dbReference>